<dbReference type="Gene3D" id="2.60.40.10">
    <property type="entry name" value="Immunoglobulins"/>
    <property type="match status" value="1"/>
</dbReference>
<name>A0A7G9Z9A9_9EURY</name>
<dbReference type="EMBL" id="MT631670">
    <property type="protein sequence ID" value="QNO56843.1"/>
    <property type="molecule type" value="Genomic_DNA"/>
</dbReference>
<accession>A0A7G9Z9A9</accession>
<reference evidence="1" key="1">
    <citation type="submission" date="2020-06" db="EMBL/GenBank/DDBJ databases">
        <title>Unique genomic features of the anaerobic methanotrophic archaea.</title>
        <authorList>
            <person name="Chadwick G.L."/>
            <person name="Skennerton C.T."/>
            <person name="Laso-Perez R."/>
            <person name="Leu A.O."/>
            <person name="Speth D.R."/>
            <person name="Yu H."/>
            <person name="Morgan-Lang C."/>
            <person name="Hatzenpichler R."/>
            <person name="Goudeau D."/>
            <person name="Malmstrom R."/>
            <person name="Brazelton W.J."/>
            <person name="Woyke T."/>
            <person name="Hallam S.J."/>
            <person name="Tyson G.W."/>
            <person name="Wegener G."/>
            <person name="Boetius A."/>
            <person name="Orphan V."/>
        </authorList>
    </citation>
    <scope>NUCLEOTIDE SEQUENCE</scope>
</reference>
<evidence type="ECO:0000313" key="1">
    <source>
        <dbReference type="EMBL" id="QNO56843.1"/>
    </source>
</evidence>
<evidence type="ECO:0008006" key="2">
    <source>
        <dbReference type="Google" id="ProtNLM"/>
    </source>
</evidence>
<dbReference type="InterPro" id="IPR013783">
    <property type="entry name" value="Ig-like_fold"/>
</dbReference>
<protein>
    <recommendedName>
        <fullName evidence="2">CARDB domain-containing protein</fullName>
    </recommendedName>
</protein>
<organism evidence="1">
    <name type="scientific">Candidatus Methanophaga sp. ANME-1 ERB7</name>
    <dbReference type="NCBI Taxonomy" id="2759913"/>
    <lineage>
        <taxon>Archaea</taxon>
        <taxon>Methanobacteriati</taxon>
        <taxon>Methanobacteriota</taxon>
        <taxon>Stenosarchaea group</taxon>
        <taxon>Methanomicrobia</taxon>
        <taxon>Candidatus Methanophagales</taxon>
        <taxon>Candidatus Methanophagaceae</taxon>
        <taxon>Candidatus Methanophaga</taxon>
    </lineage>
</organism>
<proteinExistence type="predicted"/>
<sequence>MRVNERTSLKDVSLEVEKDIPDVIRSGDDFTLSLTLTNRGETAAHDIFVEIGKVQSVYFNDPGNYYIERLEPEESYEIKLNFKSSENTPTGMIRIPINITYKGLSDVGKKQSEIAGIEVIGIAELSI</sequence>
<dbReference type="AlphaFoldDB" id="A0A7G9Z9A9"/>
<gene>
    <name evidence="1" type="ORF">IPLBMFHP_00029</name>
</gene>